<dbReference type="Pfam" id="PF06114">
    <property type="entry name" value="Peptidase_M78"/>
    <property type="match status" value="1"/>
</dbReference>
<evidence type="ECO:0000259" key="1">
    <source>
        <dbReference type="Pfam" id="PF06114"/>
    </source>
</evidence>
<dbReference type="InterPro" id="IPR010359">
    <property type="entry name" value="IrrE_HExxH"/>
</dbReference>
<name>A0A7W6NK52_9HYPH</name>
<evidence type="ECO:0000313" key="3">
    <source>
        <dbReference type="Proteomes" id="UP000528286"/>
    </source>
</evidence>
<dbReference type="EMBL" id="JACIEZ010000002">
    <property type="protein sequence ID" value="MBB4064523.1"/>
    <property type="molecule type" value="Genomic_DNA"/>
</dbReference>
<organism evidence="2 3">
    <name type="scientific">Gellertiella hungarica</name>
    <dbReference type="NCBI Taxonomy" id="1572859"/>
    <lineage>
        <taxon>Bacteria</taxon>
        <taxon>Pseudomonadati</taxon>
        <taxon>Pseudomonadota</taxon>
        <taxon>Alphaproteobacteria</taxon>
        <taxon>Hyphomicrobiales</taxon>
        <taxon>Rhizobiaceae</taxon>
        <taxon>Gellertiella</taxon>
    </lineage>
</organism>
<protein>
    <submittedName>
        <fullName evidence="2">Zn-dependent peptidase ImmA (M78 family)</fullName>
    </submittedName>
</protein>
<dbReference type="Proteomes" id="UP000528286">
    <property type="component" value="Unassembled WGS sequence"/>
</dbReference>
<feature type="domain" description="IrrE N-terminal-like" evidence="1">
    <location>
        <begin position="25"/>
        <end position="153"/>
    </location>
</feature>
<dbReference type="Gene3D" id="1.10.10.2910">
    <property type="match status" value="1"/>
</dbReference>
<dbReference type="PANTHER" id="PTHR43236:SF2">
    <property type="entry name" value="BLL0069 PROTEIN"/>
    <property type="match status" value="1"/>
</dbReference>
<dbReference type="AlphaFoldDB" id="A0A7W6NK52"/>
<keyword evidence="3" id="KW-1185">Reference proteome</keyword>
<proteinExistence type="predicted"/>
<sequence>MLDEWGTIKSGMNLLPVDVAAIITRLGILYREEPMPREQSGYFRKQGSFFEIGVNSLESPQRKRFTAAHELGHYVLHRDMLEEGEHFDRLFGAAAKANPAYPFAPLHEIQANRFAADILMPADRVIQDFRQLEDLAGVAARYGVSRRAMRIRLESLGQLVPLD</sequence>
<evidence type="ECO:0000313" key="2">
    <source>
        <dbReference type="EMBL" id="MBB4064523.1"/>
    </source>
</evidence>
<dbReference type="RefSeq" id="WP_183365743.1">
    <property type="nucleotide sequence ID" value="NZ_JACIEZ010000002.1"/>
</dbReference>
<accession>A0A7W6NK52</accession>
<gene>
    <name evidence="2" type="ORF">GGR23_001700</name>
</gene>
<dbReference type="PANTHER" id="PTHR43236">
    <property type="entry name" value="ANTITOXIN HIGA1"/>
    <property type="match status" value="1"/>
</dbReference>
<reference evidence="2 3" key="1">
    <citation type="submission" date="2020-08" db="EMBL/GenBank/DDBJ databases">
        <title>Genomic Encyclopedia of Type Strains, Phase IV (KMG-IV): sequencing the most valuable type-strain genomes for metagenomic binning, comparative biology and taxonomic classification.</title>
        <authorList>
            <person name="Goeker M."/>
        </authorList>
    </citation>
    <scope>NUCLEOTIDE SEQUENCE [LARGE SCALE GENOMIC DNA]</scope>
    <source>
        <strain evidence="2 3">DSM 29853</strain>
    </source>
</reference>
<dbReference type="InterPro" id="IPR052345">
    <property type="entry name" value="Rad_response_metalloprotease"/>
</dbReference>
<comment type="caution">
    <text evidence="2">The sequence shown here is derived from an EMBL/GenBank/DDBJ whole genome shotgun (WGS) entry which is preliminary data.</text>
</comment>